<gene>
    <name evidence="2" type="ORF">GCM10011498_13030</name>
</gene>
<dbReference type="Proteomes" id="UP000628017">
    <property type="component" value="Unassembled WGS sequence"/>
</dbReference>
<comment type="caution">
    <text evidence="2">The sequence shown here is derived from an EMBL/GenBank/DDBJ whole genome shotgun (WGS) entry which is preliminary data.</text>
</comment>
<name>A0A916VPJ4_9RHOB</name>
<dbReference type="AlphaFoldDB" id="A0A916VPJ4"/>
<evidence type="ECO:0000313" key="3">
    <source>
        <dbReference type="Proteomes" id="UP000628017"/>
    </source>
</evidence>
<organism evidence="2 3">
    <name type="scientific">Neptunicoccus cionae</name>
    <dbReference type="NCBI Taxonomy" id="2035344"/>
    <lineage>
        <taxon>Bacteria</taxon>
        <taxon>Pseudomonadati</taxon>
        <taxon>Pseudomonadota</taxon>
        <taxon>Alphaproteobacteria</taxon>
        <taxon>Rhodobacterales</taxon>
        <taxon>Paracoccaceae</taxon>
        <taxon>Neptunicoccus</taxon>
    </lineage>
</organism>
<feature type="signal peptide" evidence="1">
    <location>
        <begin position="1"/>
        <end position="21"/>
    </location>
</feature>
<sequence>MGNPLMGTLAIAGLLALGACADNGDASKAADLDPTSVVDATDLNDIMLTVADPNEAVEYFRSSLTKAPDRIEFRRGLAQSLIRAKRAAEAVPVFEKLVDSKEGTDQDRIDFADALIRTNDWKGAEAQLNQVPPTVETYKRYRLEAMIADSQKKWKKADSFYEIASGLTTKPSNVMNNWGYSKMARGDYKGAEKLFVQAITYDRKLFTAKNNLMLARAAQKNYSLPVVPMSETEKAQMLYTAGLSAVKQGDTDIGRGLLEDAIDAHPRHFEEAVRSLEALTRTIKS</sequence>
<evidence type="ECO:0000256" key="1">
    <source>
        <dbReference type="SAM" id="SignalP"/>
    </source>
</evidence>
<keyword evidence="3" id="KW-1185">Reference proteome</keyword>
<dbReference type="Pfam" id="PF13432">
    <property type="entry name" value="TPR_16"/>
    <property type="match status" value="1"/>
</dbReference>
<reference evidence="2" key="2">
    <citation type="submission" date="2020-09" db="EMBL/GenBank/DDBJ databases">
        <authorList>
            <person name="Sun Q."/>
            <person name="Zhou Y."/>
        </authorList>
    </citation>
    <scope>NUCLEOTIDE SEQUENCE</scope>
    <source>
        <strain evidence="2">CGMCC 1.15880</strain>
    </source>
</reference>
<evidence type="ECO:0000313" key="2">
    <source>
        <dbReference type="EMBL" id="GGA14260.1"/>
    </source>
</evidence>
<proteinExistence type="predicted"/>
<reference evidence="2" key="1">
    <citation type="journal article" date="2014" name="Int. J. Syst. Evol. Microbiol.">
        <title>Complete genome sequence of Corynebacterium casei LMG S-19264T (=DSM 44701T), isolated from a smear-ripened cheese.</title>
        <authorList>
            <consortium name="US DOE Joint Genome Institute (JGI-PGF)"/>
            <person name="Walter F."/>
            <person name="Albersmeier A."/>
            <person name="Kalinowski J."/>
            <person name="Ruckert C."/>
        </authorList>
    </citation>
    <scope>NUCLEOTIDE SEQUENCE</scope>
    <source>
        <strain evidence="2">CGMCC 1.15880</strain>
    </source>
</reference>
<dbReference type="Gene3D" id="1.25.40.10">
    <property type="entry name" value="Tetratricopeptide repeat domain"/>
    <property type="match status" value="2"/>
</dbReference>
<dbReference type="RefSeq" id="WP_188672291.1">
    <property type="nucleotide sequence ID" value="NZ_BMKA01000002.1"/>
</dbReference>
<feature type="chain" id="PRO_5037702022" description="Tetratricopeptide repeat protein" evidence="1">
    <location>
        <begin position="22"/>
        <end position="285"/>
    </location>
</feature>
<dbReference type="EMBL" id="BMKA01000002">
    <property type="protein sequence ID" value="GGA14260.1"/>
    <property type="molecule type" value="Genomic_DNA"/>
</dbReference>
<keyword evidence="1" id="KW-0732">Signal</keyword>
<evidence type="ECO:0008006" key="4">
    <source>
        <dbReference type="Google" id="ProtNLM"/>
    </source>
</evidence>
<protein>
    <recommendedName>
        <fullName evidence="4">Tetratricopeptide repeat protein</fullName>
    </recommendedName>
</protein>
<accession>A0A916VPJ4</accession>
<dbReference type="InterPro" id="IPR011990">
    <property type="entry name" value="TPR-like_helical_dom_sf"/>
</dbReference>
<dbReference type="Pfam" id="PF14559">
    <property type="entry name" value="TPR_19"/>
    <property type="match status" value="1"/>
</dbReference>
<dbReference type="SUPFAM" id="SSF48452">
    <property type="entry name" value="TPR-like"/>
    <property type="match status" value="1"/>
</dbReference>